<dbReference type="Proteomes" id="UP000324832">
    <property type="component" value="Unassembled WGS sequence"/>
</dbReference>
<feature type="region of interest" description="Disordered" evidence="1">
    <location>
        <begin position="18"/>
        <end position="120"/>
    </location>
</feature>
<feature type="compositionally biased region" description="Basic residues" evidence="1">
    <location>
        <begin position="111"/>
        <end position="120"/>
    </location>
</feature>
<dbReference type="EMBL" id="FZQP02007046">
    <property type="protein sequence ID" value="VVD05929.1"/>
    <property type="molecule type" value="Genomic_DNA"/>
</dbReference>
<accession>A0A5E4R6F5</accession>
<feature type="chain" id="PRO_5023116450" evidence="2">
    <location>
        <begin position="22"/>
        <end position="120"/>
    </location>
</feature>
<feature type="signal peptide" evidence="2">
    <location>
        <begin position="1"/>
        <end position="21"/>
    </location>
</feature>
<evidence type="ECO:0000313" key="3">
    <source>
        <dbReference type="EMBL" id="VVD05929.1"/>
    </source>
</evidence>
<gene>
    <name evidence="3" type="ORF">LSINAPIS_LOCUS15378</name>
</gene>
<keyword evidence="2" id="KW-0732">Signal</keyword>
<evidence type="ECO:0000313" key="4">
    <source>
        <dbReference type="Proteomes" id="UP000324832"/>
    </source>
</evidence>
<keyword evidence="4" id="KW-1185">Reference proteome</keyword>
<organism evidence="3 4">
    <name type="scientific">Leptidea sinapis</name>
    <dbReference type="NCBI Taxonomy" id="189913"/>
    <lineage>
        <taxon>Eukaryota</taxon>
        <taxon>Metazoa</taxon>
        <taxon>Ecdysozoa</taxon>
        <taxon>Arthropoda</taxon>
        <taxon>Hexapoda</taxon>
        <taxon>Insecta</taxon>
        <taxon>Pterygota</taxon>
        <taxon>Neoptera</taxon>
        <taxon>Endopterygota</taxon>
        <taxon>Lepidoptera</taxon>
        <taxon>Glossata</taxon>
        <taxon>Ditrysia</taxon>
        <taxon>Papilionoidea</taxon>
        <taxon>Pieridae</taxon>
        <taxon>Dismorphiinae</taxon>
        <taxon>Leptidea</taxon>
    </lineage>
</organism>
<dbReference type="AlphaFoldDB" id="A0A5E4R6F5"/>
<reference evidence="3 4" key="1">
    <citation type="submission" date="2017-07" db="EMBL/GenBank/DDBJ databases">
        <authorList>
            <person name="Talla V."/>
            <person name="Backstrom N."/>
        </authorList>
    </citation>
    <scope>NUCLEOTIDE SEQUENCE [LARGE SCALE GENOMIC DNA]</scope>
</reference>
<evidence type="ECO:0000256" key="1">
    <source>
        <dbReference type="SAM" id="MobiDB-lite"/>
    </source>
</evidence>
<sequence>MFKFICVALLISAIIEISVQADSGKSSGPSDGGEGHRDEPLKSGTDSVSNDEAQTKPLGPGYLGPSRSGESDGGRLPGPSPKGKGNNAGKMSGPSPKGIDHEVKRSLPSGKGHKGHPGST</sequence>
<proteinExistence type="predicted"/>
<protein>
    <submittedName>
        <fullName evidence="3">Uncharacterized protein</fullName>
    </submittedName>
</protein>
<name>A0A5E4R6F5_9NEOP</name>
<evidence type="ECO:0000256" key="2">
    <source>
        <dbReference type="SAM" id="SignalP"/>
    </source>
</evidence>